<protein>
    <submittedName>
        <fullName evidence="2">Uncharacterized protein</fullName>
    </submittedName>
</protein>
<proteinExistence type="predicted"/>
<gene>
    <name evidence="2" type="ORF">SSCH_10032</name>
</gene>
<keyword evidence="3" id="KW-1185">Reference proteome</keyword>
<evidence type="ECO:0000313" key="3">
    <source>
        <dbReference type="Proteomes" id="UP000046155"/>
    </source>
</evidence>
<feature type="compositionally biased region" description="Basic and acidic residues" evidence="1">
    <location>
        <begin position="13"/>
        <end position="32"/>
    </location>
</feature>
<name>A0A0B7MGH0_9FIRM</name>
<reference evidence="3" key="1">
    <citation type="submission" date="2015-01" db="EMBL/GenBank/DDBJ databases">
        <authorList>
            <person name="Manzoor Shahid"/>
            <person name="Zubair Saima"/>
        </authorList>
    </citation>
    <scope>NUCLEOTIDE SEQUENCE [LARGE SCALE GENOMIC DNA]</scope>
    <source>
        <strain evidence="3">Sp3</strain>
    </source>
</reference>
<dbReference type="EMBL" id="CDRZ01000001">
    <property type="protein sequence ID" value="CEO87298.1"/>
    <property type="molecule type" value="Genomic_DNA"/>
</dbReference>
<dbReference type="AlphaFoldDB" id="A0A0B7MGH0"/>
<organism evidence="2 3">
    <name type="scientific">Syntrophaceticus schinkii</name>
    <dbReference type="NCBI Taxonomy" id="499207"/>
    <lineage>
        <taxon>Bacteria</taxon>
        <taxon>Bacillati</taxon>
        <taxon>Bacillota</taxon>
        <taxon>Clostridia</taxon>
        <taxon>Thermoanaerobacterales</taxon>
        <taxon>Thermoanaerobacterales Family III. Incertae Sedis</taxon>
        <taxon>Syntrophaceticus</taxon>
    </lineage>
</organism>
<feature type="region of interest" description="Disordered" evidence="1">
    <location>
        <begin position="1"/>
        <end position="38"/>
    </location>
</feature>
<evidence type="ECO:0000256" key="1">
    <source>
        <dbReference type="SAM" id="MobiDB-lite"/>
    </source>
</evidence>
<evidence type="ECO:0000313" key="2">
    <source>
        <dbReference type="EMBL" id="CEO87298.1"/>
    </source>
</evidence>
<sequence length="79" mass="8536">MEINEQYQAYPDPEPKEEQKSKQSGSSRDRDMMGSSAKNLLSAEVEVVKDDKIQISEFVVPKSEGAVSSTLNDNSGGGG</sequence>
<dbReference type="RefSeq" id="WP_044663692.1">
    <property type="nucleotide sequence ID" value="NZ_CDRZ01000001.1"/>
</dbReference>
<accession>A0A0B7MGH0</accession>
<dbReference type="Proteomes" id="UP000046155">
    <property type="component" value="Unassembled WGS sequence"/>
</dbReference>